<evidence type="ECO:0000256" key="4">
    <source>
        <dbReference type="ARBA" id="ARBA00022984"/>
    </source>
</evidence>
<evidence type="ECO:0000313" key="12">
    <source>
        <dbReference type="EMBL" id="MBO8444526.1"/>
    </source>
</evidence>
<dbReference type="Pfam" id="PF02875">
    <property type="entry name" value="Mur_ligase_C"/>
    <property type="match status" value="1"/>
</dbReference>
<dbReference type="InterPro" id="IPR005761">
    <property type="entry name" value="UDP-N-AcMur-Glu-dNH2Pim_ligase"/>
</dbReference>
<reference evidence="12" key="2">
    <citation type="journal article" date="2021" name="PeerJ">
        <title>Extensive microbial diversity within the chicken gut microbiome revealed by metagenomics and culture.</title>
        <authorList>
            <person name="Gilroy R."/>
            <person name="Ravi A."/>
            <person name="Getino M."/>
            <person name="Pursley I."/>
            <person name="Horton D.L."/>
            <person name="Alikhan N.F."/>
            <person name="Baker D."/>
            <person name="Gharbi K."/>
            <person name="Hall N."/>
            <person name="Watson M."/>
            <person name="Adriaenssens E.M."/>
            <person name="Foster-Nyarko E."/>
            <person name="Jarju S."/>
            <person name="Secka A."/>
            <person name="Antonio M."/>
            <person name="Oren A."/>
            <person name="Chaudhuri R.R."/>
            <person name="La Ragione R."/>
            <person name="Hildebrand F."/>
            <person name="Pallen M.J."/>
        </authorList>
    </citation>
    <scope>NUCLEOTIDE SEQUENCE</scope>
    <source>
        <strain evidence="12">D5-748</strain>
    </source>
</reference>
<organism evidence="12 13">
    <name type="scientific">Candidatus Cryptobacteroides merdavium</name>
    <dbReference type="NCBI Taxonomy" id="2840769"/>
    <lineage>
        <taxon>Bacteria</taxon>
        <taxon>Pseudomonadati</taxon>
        <taxon>Bacteroidota</taxon>
        <taxon>Bacteroidia</taxon>
        <taxon>Bacteroidales</taxon>
        <taxon>Candidatus Cryptobacteroides</taxon>
    </lineage>
</organism>
<feature type="domain" description="Mur ligase N-terminal catalytic" evidence="9">
    <location>
        <begin position="22"/>
        <end position="104"/>
    </location>
</feature>
<feature type="binding site" evidence="7">
    <location>
        <position position="193"/>
    </location>
    <ligand>
        <name>UDP-N-acetyl-alpha-D-muramoyl-L-alanyl-D-glutamate</name>
        <dbReference type="ChEBI" id="CHEBI:83900"/>
    </ligand>
</feature>
<dbReference type="GO" id="GO:0000287">
    <property type="term" value="F:magnesium ion binding"/>
    <property type="evidence" value="ECO:0007669"/>
    <property type="project" value="UniProtKB-UniRule"/>
</dbReference>
<dbReference type="InterPro" id="IPR013221">
    <property type="entry name" value="Mur_ligase_cen"/>
</dbReference>
<dbReference type="GO" id="GO:0008360">
    <property type="term" value="P:regulation of cell shape"/>
    <property type="evidence" value="ECO:0007669"/>
    <property type="project" value="UniProtKB-KW"/>
</dbReference>
<feature type="binding site" evidence="7">
    <location>
        <position position="187"/>
    </location>
    <ligand>
        <name>UDP-N-acetyl-alpha-D-muramoyl-L-alanyl-D-glutamate</name>
        <dbReference type="ChEBI" id="CHEBI:83900"/>
    </ligand>
</feature>
<dbReference type="Pfam" id="PF08245">
    <property type="entry name" value="Mur_ligase_M"/>
    <property type="match status" value="1"/>
</dbReference>
<proteinExistence type="inferred from homology"/>
<evidence type="ECO:0000256" key="8">
    <source>
        <dbReference type="RuleBase" id="RU004135"/>
    </source>
</evidence>
<protein>
    <recommendedName>
        <fullName evidence="7">UDP-N-acetylmuramyl-tripeptide synthetase</fullName>
        <ecNumber evidence="7">6.3.2.-</ecNumber>
    </recommendedName>
    <alternativeName>
        <fullName evidence="7">UDP-MurNAc-tripeptide synthetase</fullName>
    </alternativeName>
</protein>
<accession>A0A9D9HAP5</accession>
<keyword evidence="3 7" id="KW-0133">Cell shape</keyword>
<comment type="caution">
    <text evidence="7">Lacks conserved residue(s) required for the propagation of feature annotation.</text>
</comment>
<dbReference type="InterPro" id="IPR036565">
    <property type="entry name" value="Mur-like_cat_sf"/>
</dbReference>
<dbReference type="EC" id="6.3.2.-" evidence="7"/>
<dbReference type="GO" id="GO:0005737">
    <property type="term" value="C:cytoplasm"/>
    <property type="evidence" value="ECO:0007669"/>
    <property type="project" value="UniProtKB-SubCell"/>
</dbReference>
<reference evidence="12" key="1">
    <citation type="submission" date="2020-10" db="EMBL/GenBank/DDBJ databases">
        <authorList>
            <person name="Gilroy R."/>
        </authorList>
    </citation>
    <scope>NUCLEOTIDE SEQUENCE</scope>
    <source>
        <strain evidence="12">D5-748</strain>
    </source>
</reference>
<comment type="function">
    <text evidence="7">Catalyzes the addition of an amino acid to the nucleotide precursor UDP-N-acetylmuramoyl-L-alanyl-D-glutamate (UMAG) in the biosynthesis of bacterial cell-wall peptidoglycan.</text>
</comment>
<keyword evidence="7" id="KW-0460">Magnesium</keyword>
<keyword evidence="7" id="KW-0067">ATP-binding</keyword>
<keyword evidence="7" id="KW-0963">Cytoplasm</keyword>
<feature type="domain" description="Mur ligase C-terminal" evidence="10">
    <location>
        <begin position="334"/>
        <end position="463"/>
    </location>
</feature>
<evidence type="ECO:0000259" key="9">
    <source>
        <dbReference type="Pfam" id="PF01225"/>
    </source>
</evidence>
<comment type="subcellular location">
    <subcellularLocation>
        <location evidence="7 8">Cytoplasm</location>
    </subcellularLocation>
</comment>
<evidence type="ECO:0000259" key="10">
    <source>
        <dbReference type="Pfam" id="PF02875"/>
    </source>
</evidence>
<sequence length="494" mass="54092">MRLDKIIRDSGVTALSGNGNPEITAICNDSRKVVQGALFIAVKGFASDGHDYIKTAVEKGAAAVAYEDEAALAAQIPDRSTADTVFIRTGSSRHALAVMAANFYDNPSHKLSLVGITGTNGKTTTVTLLYRLFTGLGYHCGLLSTIANYVGDKCYEAVNTTSDPITINSLLAEMADAGCAYCFMEVSSIGMEQERVAGLKFRAGIFSNLTHDHLDYHKTFAEYLRCKKMFFDMLPADAFAITNIDDRNGMVMTQNTKAKIVTYSCRSIADHTCRVIEEGFDGMLLKMDGKETWCRLIGQHNAYNLLAIYSTAVTLGADPDEVLVEMSRLESAPGRLDTLRGPHDLAVVIDYAHTPDALENVLKTLRDIAPERTLVCLFGCGGDRDRTKRPEMAQVAQKLADRIFVTSDNSRTERTSDIMAEIKAGMDISGKARSVFIEDREQAIRTAIMTAAPGSTILLAGKGHETYQIIGTEKRHFDEKEIVNGIFNEMKQLS</sequence>
<evidence type="ECO:0000256" key="1">
    <source>
        <dbReference type="ARBA" id="ARBA00005898"/>
    </source>
</evidence>
<keyword evidence="4 7" id="KW-0573">Peptidoglycan synthesis</keyword>
<keyword evidence="7" id="KW-0547">Nucleotide-binding</keyword>
<dbReference type="GO" id="GO:0005524">
    <property type="term" value="F:ATP binding"/>
    <property type="evidence" value="ECO:0007669"/>
    <property type="project" value="UniProtKB-UniRule"/>
</dbReference>
<dbReference type="AlphaFoldDB" id="A0A9D9HAP5"/>
<keyword evidence="2 7" id="KW-0132">Cell division</keyword>
<dbReference type="Gene3D" id="3.40.1390.10">
    <property type="entry name" value="MurE/MurF, N-terminal domain"/>
    <property type="match status" value="1"/>
</dbReference>
<feature type="binding site" evidence="7">
    <location>
        <position position="195"/>
    </location>
    <ligand>
        <name>UDP-N-acetyl-alpha-D-muramoyl-L-alanyl-D-glutamate</name>
        <dbReference type="ChEBI" id="CHEBI:83900"/>
    </ligand>
</feature>
<comment type="caution">
    <text evidence="12">The sequence shown here is derived from an EMBL/GenBank/DDBJ whole genome shotgun (WGS) entry which is preliminary data.</text>
</comment>
<dbReference type="GO" id="GO:0016881">
    <property type="term" value="F:acid-amino acid ligase activity"/>
    <property type="evidence" value="ECO:0007669"/>
    <property type="project" value="UniProtKB-UniRule"/>
</dbReference>
<dbReference type="Pfam" id="PF01225">
    <property type="entry name" value="Mur_ligase"/>
    <property type="match status" value="1"/>
</dbReference>
<comment type="similarity">
    <text evidence="1 7">Belongs to the MurCDEF family. MurE subfamily.</text>
</comment>
<comment type="pathway">
    <text evidence="7 8">Cell wall biogenesis; peptidoglycan biosynthesis.</text>
</comment>
<dbReference type="Gene3D" id="3.90.190.20">
    <property type="entry name" value="Mur ligase, C-terminal domain"/>
    <property type="match status" value="1"/>
</dbReference>
<keyword evidence="7 12" id="KW-0436">Ligase</keyword>
<dbReference type="NCBIfam" id="NF001126">
    <property type="entry name" value="PRK00139.1-4"/>
    <property type="match status" value="1"/>
</dbReference>
<feature type="modified residue" description="N6-carboxylysine" evidence="7">
    <location>
        <position position="227"/>
    </location>
</feature>
<dbReference type="InterPro" id="IPR000713">
    <property type="entry name" value="Mur_ligase_N"/>
</dbReference>
<dbReference type="PANTHER" id="PTHR23135:SF4">
    <property type="entry name" value="UDP-N-ACETYLMURAMOYL-L-ALANYL-D-GLUTAMATE--2,6-DIAMINOPIMELATE LIGASE MURE HOMOLOG, CHLOROPLASTIC"/>
    <property type="match status" value="1"/>
</dbReference>
<dbReference type="GO" id="GO:0071555">
    <property type="term" value="P:cell wall organization"/>
    <property type="evidence" value="ECO:0007669"/>
    <property type="project" value="UniProtKB-KW"/>
</dbReference>
<evidence type="ECO:0000256" key="2">
    <source>
        <dbReference type="ARBA" id="ARBA00022618"/>
    </source>
</evidence>
<dbReference type="HAMAP" id="MF_00208">
    <property type="entry name" value="MurE"/>
    <property type="match status" value="1"/>
</dbReference>
<feature type="binding site" evidence="7">
    <location>
        <begin position="118"/>
        <end position="124"/>
    </location>
    <ligand>
        <name>ATP</name>
        <dbReference type="ChEBI" id="CHEBI:30616"/>
    </ligand>
</feature>
<gene>
    <name evidence="7" type="primary">murE</name>
    <name evidence="12" type="ORF">IAC23_02370</name>
</gene>
<evidence type="ECO:0000256" key="3">
    <source>
        <dbReference type="ARBA" id="ARBA00022960"/>
    </source>
</evidence>
<dbReference type="SUPFAM" id="SSF53244">
    <property type="entry name" value="MurD-like peptide ligases, peptide-binding domain"/>
    <property type="match status" value="1"/>
</dbReference>
<dbReference type="SUPFAM" id="SSF63418">
    <property type="entry name" value="MurE/MurF N-terminal domain"/>
    <property type="match status" value="1"/>
</dbReference>
<dbReference type="SUPFAM" id="SSF53623">
    <property type="entry name" value="MurD-like peptide ligases, catalytic domain"/>
    <property type="match status" value="1"/>
</dbReference>
<dbReference type="GO" id="GO:0009252">
    <property type="term" value="P:peptidoglycan biosynthetic process"/>
    <property type="evidence" value="ECO:0007669"/>
    <property type="project" value="UniProtKB-UniRule"/>
</dbReference>
<evidence type="ECO:0000259" key="11">
    <source>
        <dbReference type="Pfam" id="PF08245"/>
    </source>
</evidence>
<dbReference type="NCBIfam" id="TIGR01085">
    <property type="entry name" value="murE"/>
    <property type="match status" value="1"/>
</dbReference>
<feature type="binding site" evidence="7">
    <location>
        <position position="30"/>
    </location>
    <ligand>
        <name>UDP-N-acetyl-alpha-D-muramoyl-L-alanyl-D-glutamate</name>
        <dbReference type="ChEBI" id="CHEBI:83900"/>
    </ligand>
</feature>
<dbReference type="Proteomes" id="UP000823619">
    <property type="component" value="Unassembled WGS sequence"/>
</dbReference>
<dbReference type="GO" id="GO:0051301">
    <property type="term" value="P:cell division"/>
    <property type="evidence" value="ECO:0007669"/>
    <property type="project" value="UniProtKB-KW"/>
</dbReference>
<dbReference type="InterPro" id="IPR035911">
    <property type="entry name" value="MurE/MurF_N"/>
</dbReference>
<evidence type="ECO:0000256" key="5">
    <source>
        <dbReference type="ARBA" id="ARBA00023306"/>
    </source>
</evidence>
<comment type="PTM">
    <text evidence="7">Carboxylation is probably crucial for Mg(2+) binding and, consequently, for the gamma-phosphate positioning of ATP.</text>
</comment>
<dbReference type="InterPro" id="IPR004101">
    <property type="entry name" value="Mur_ligase_C"/>
</dbReference>
<evidence type="ECO:0000256" key="7">
    <source>
        <dbReference type="HAMAP-Rule" id="MF_00208"/>
    </source>
</evidence>
<dbReference type="Gene3D" id="3.40.1190.10">
    <property type="entry name" value="Mur-like, catalytic domain"/>
    <property type="match status" value="1"/>
</dbReference>
<keyword evidence="5 7" id="KW-0131">Cell cycle</keyword>
<dbReference type="PANTHER" id="PTHR23135">
    <property type="entry name" value="MUR LIGASE FAMILY MEMBER"/>
    <property type="match status" value="1"/>
</dbReference>
<feature type="binding site" evidence="7">
    <location>
        <begin position="160"/>
        <end position="161"/>
    </location>
    <ligand>
        <name>UDP-N-acetyl-alpha-D-muramoyl-L-alanyl-D-glutamate</name>
        <dbReference type="ChEBI" id="CHEBI:83900"/>
    </ligand>
</feature>
<dbReference type="EMBL" id="JADIMO010000027">
    <property type="protein sequence ID" value="MBO8444526.1"/>
    <property type="molecule type" value="Genomic_DNA"/>
</dbReference>
<feature type="binding site" evidence="7">
    <location>
        <position position="159"/>
    </location>
    <ligand>
        <name>UDP-N-acetyl-alpha-D-muramoyl-L-alanyl-D-glutamate</name>
        <dbReference type="ChEBI" id="CHEBI:83900"/>
    </ligand>
</feature>
<keyword evidence="6 7" id="KW-0961">Cell wall biogenesis/degradation</keyword>
<evidence type="ECO:0000313" key="13">
    <source>
        <dbReference type="Proteomes" id="UP000823619"/>
    </source>
</evidence>
<comment type="cofactor">
    <cofactor evidence="7">
        <name>Mg(2+)</name>
        <dbReference type="ChEBI" id="CHEBI:18420"/>
    </cofactor>
</comment>
<evidence type="ECO:0000256" key="6">
    <source>
        <dbReference type="ARBA" id="ARBA00023316"/>
    </source>
</evidence>
<feature type="domain" description="Mur ligase central" evidence="11">
    <location>
        <begin position="116"/>
        <end position="307"/>
    </location>
</feature>
<dbReference type="InterPro" id="IPR036615">
    <property type="entry name" value="Mur_ligase_C_dom_sf"/>
</dbReference>
<name>A0A9D9HAP5_9BACT</name>